<dbReference type="GO" id="GO:0003723">
    <property type="term" value="F:RNA binding"/>
    <property type="evidence" value="ECO:0007669"/>
    <property type="project" value="UniProtKB-UniRule"/>
</dbReference>
<dbReference type="InterPro" id="IPR016071">
    <property type="entry name" value="Staphylococal_nuclease_OB-fold"/>
</dbReference>
<dbReference type="Pfam" id="PF00567">
    <property type="entry name" value="TUDOR"/>
    <property type="match status" value="1"/>
</dbReference>
<feature type="domain" description="Tudor" evidence="5">
    <location>
        <begin position="707"/>
        <end position="765"/>
    </location>
</feature>
<dbReference type="SMART" id="SM00333">
    <property type="entry name" value="TUDOR"/>
    <property type="match status" value="1"/>
</dbReference>
<dbReference type="SUPFAM" id="SSF50199">
    <property type="entry name" value="Staphylococcal nuclease"/>
    <property type="match status" value="5"/>
</dbReference>
<dbReference type="EMBL" id="CAJFDH010000002">
    <property type="protein sequence ID" value="CAD5211676.1"/>
    <property type="molecule type" value="Genomic_DNA"/>
</dbReference>
<name>A0A811K7H6_9BILA</name>
<dbReference type="PANTHER" id="PTHR12302">
    <property type="entry name" value="EBNA2 BINDING PROTEIN P100"/>
    <property type="match status" value="1"/>
</dbReference>
<keyword evidence="8" id="KW-1185">Reference proteome</keyword>
<accession>A0A811K7H6</accession>
<gene>
    <name evidence="7" type="ORF">BOKJ2_LOCUS3813</name>
</gene>
<evidence type="ECO:0000259" key="5">
    <source>
        <dbReference type="PROSITE" id="PS50304"/>
    </source>
</evidence>
<protein>
    <recommendedName>
        <fullName evidence="9">Micrococcal nuclease</fullName>
    </recommendedName>
</protein>
<keyword evidence="3" id="KW-0677">Repeat</keyword>
<dbReference type="Gene3D" id="2.40.50.90">
    <property type="match status" value="5"/>
</dbReference>
<evidence type="ECO:0000256" key="3">
    <source>
        <dbReference type="ARBA" id="ARBA00022737"/>
    </source>
</evidence>
<dbReference type="GO" id="GO:0004518">
    <property type="term" value="F:nuclease activity"/>
    <property type="evidence" value="ECO:0007669"/>
    <property type="project" value="TreeGrafter"/>
</dbReference>
<dbReference type="PANTHER" id="PTHR12302:SF2">
    <property type="entry name" value="STAPHYLOCOCCAL NUCLEASE DOMAIN-CONTAINING PROTEIN 1"/>
    <property type="match status" value="1"/>
</dbReference>
<dbReference type="FunFam" id="2.30.30.140:FF:000018">
    <property type="entry name" value="Serine/threonine-protein kinase 31"/>
    <property type="match status" value="1"/>
</dbReference>
<sequence>MSEDHLVKRGLVKQVLSGDSVVLQGPATNGPPKEITIYLSNVAAPRLAKRPVEGGSEGSNDEPYAWEAREFIRKKIVGKTVVFIRDFLATSGREHGRIYLGGTSPDDAENIAESAVLAGWLEVKQGKQVDEHTEKLLAAQEKAKSSKLGRWAEDGNSQAHVRDIIWQVEDLRELVDNNKGKAFDAVVEQVRDGSTLRVFLLPDFQYLTVMISGIKAPAAKVGQNGRNEPYGEEAKFFVESRILQRDVKIYLEGVSNQNVVGSVIHPRGNIAELLVEDGYARCVEWTLNLVTEGPQKYREAEKRAKAAKLRIWANYVSTALPASQRKTSNVKVIEVGLGDNITVLKDNGEEEKVFFSSLKGVPRPGTAKRPLYDTPWMFEAREFLRKRLIGKKVQLTLDYIQPQQEKFPEKHCYSVIYNGQNIAEKLIEEGLAKVLRHKQDDENRSVHYDDLLAAESNAEKEKKGIWNQKETGLIRVNEIQNDLARAKTYLSTFQRGSRPSGIVEFVSSGSRLRVYIPKENAVITVVLSGISCPRTARLIQGKPQGESEPFGEEAYNFTRRNVLQREVHLDIDSIDKSGGFIGFVFYQGESGQVNLAEQLVEQGLASVHFTAEKTKYYNQLLNAEKRAQDQKLRLWKDYVEHAATESSAQVEANDVSERKLNLKKVLVSEVAKGNLHFFIQQYEDGPIIEKLMADLQREVGTPTTSYTPRKNELCAGFFKEINLWHRVKVESIKGGNADIVYVDFGNRETVPTSLLAPLPTSLVSQQPLAKEYKLALVQPPNDADFAAETDAAFQDITRSVEYVEMNPEYRIGTLQAVTLYFPGQDNKSVDLGKYLVEQGLALTEHRREPRFQKLVKEYEEAEATARRERRNIWRYGDFTGQDV</sequence>
<dbReference type="InterPro" id="IPR016685">
    <property type="entry name" value="Silence_cplx_Nase-comp_TudorSN"/>
</dbReference>
<dbReference type="InterPro" id="IPR035437">
    <property type="entry name" value="SNase_OB-fold_sf"/>
</dbReference>
<feature type="domain" description="TNase-like" evidence="6">
    <location>
        <begin position="181"/>
        <end position="314"/>
    </location>
</feature>
<dbReference type="SMART" id="SM00318">
    <property type="entry name" value="SNc"/>
    <property type="match status" value="4"/>
</dbReference>
<dbReference type="GO" id="GO:0031332">
    <property type="term" value="C:RNAi effector complex"/>
    <property type="evidence" value="ECO:0007669"/>
    <property type="project" value="InterPro"/>
</dbReference>
<dbReference type="Pfam" id="PF00565">
    <property type="entry name" value="SNase"/>
    <property type="match status" value="5"/>
</dbReference>
<dbReference type="PIRSF" id="PIRSF017179">
    <property type="entry name" value="RISC-Tudor-SN"/>
    <property type="match status" value="1"/>
</dbReference>
<dbReference type="GO" id="GO:0005829">
    <property type="term" value="C:cytosol"/>
    <property type="evidence" value="ECO:0007669"/>
    <property type="project" value="UniProtKB-UniRule"/>
</dbReference>
<dbReference type="Proteomes" id="UP000783686">
    <property type="component" value="Unassembled WGS sequence"/>
</dbReference>
<feature type="domain" description="TNase-like" evidence="6">
    <location>
        <begin position="326"/>
        <end position="468"/>
    </location>
</feature>
<comment type="caution">
    <text evidence="7">The sequence shown here is derived from an EMBL/GenBank/DDBJ whole genome shotgun (WGS) entry which is preliminary data.</text>
</comment>
<evidence type="ECO:0000256" key="2">
    <source>
        <dbReference type="ARBA" id="ARBA00022490"/>
    </source>
</evidence>
<organism evidence="7 8">
    <name type="scientific">Bursaphelenchus okinawaensis</name>
    <dbReference type="NCBI Taxonomy" id="465554"/>
    <lineage>
        <taxon>Eukaryota</taxon>
        <taxon>Metazoa</taxon>
        <taxon>Ecdysozoa</taxon>
        <taxon>Nematoda</taxon>
        <taxon>Chromadorea</taxon>
        <taxon>Rhabditida</taxon>
        <taxon>Tylenchina</taxon>
        <taxon>Tylenchomorpha</taxon>
        <taxon>Aphelenchoidea</taxon>
        <taxon>Aphelenchoididae</taxon>
        <taxon>Bursaphelenchus</taxon>
    </lineage>
</organism>
<dbReference type="EMBL" id="CAJFCW020000002">
    <property type="protein sequence ID" value="CAG9094074.1"/>
    <property type="molecule type" value="Genomic_DNA"/>
</dbReference>
<dbReference type="AlphaFoldDB" id="A0A811K7H6"/>
<feature type="domain" description="TNase-like" evidence="6">
    <location>
        <begin position="497"/>
        <end position="637"/>
    </location>
</feature>
<dbReference type="GO" id="GO:0006402">
    <property type="term" value="P:mRNA catabolic process"/>
    <property type="evidence" value="ECO:0007669"/>
    <property type="project" value="UniProtKB-UniRule"/>
</dbReference>
<evidence type="ECO:0000313" key="7">
    <source>
        <dbReference type="EMBL" id="CAD5211676.1"/>
    </source>
</evidence>
<evidence type="ECO:0000313" key="8">
    <source>
        <dbReference type="Proteomes" id="UP000614601"/>
    </source>
</evidence>
<dbReference type="Gene3D" id="2.30.30.140">
    <property type="match status" value="1"/>
</dbReference>
<dbReference type="FunFam" id="2.40.50.90:FF:000002">
    <property type="entry name" value="Staphylococcal nuclease domain-containing protein"/>
    <property type="match status" value="1"/>
</dbReference>
<dbReference type="GO" id="GO:0031047">
    <property type="term" value="P:regulatory ncRNA-mediated gene silencing"/>
    <property type="evidence" value="ECO:0007669"/>
    <property type="project" value="UniProtKB-UniRule"/>
</dbReference>
<reference evidence="7" key="1">
    <citation type="submission" date="2020-09" db="EMBL/GenBank/DDBJ databases">
        <authorList>
            <person name="Kikuchi T."/>
        </authorList>
    </citation>
    <scope>NUCLEOTIDE SEQUENCE</scope>
    <source>
        <strain evidence="7">SH1</strain>
    </source>
</reference>
<dbReference type="Proteomes" id="UP000614601">
    <property type="component" value="Unassembled WGS sequence"/>
</dbReference>
<dbReference type="InterPro" id="IPR002999">
    <property type="entry name" value="Tudor"/>
</dbReference>
<dbReference type="FunFam" id="2.40.50.90:FF:000001">
    <property type="entry name" value="Staphylococcal nuclease domain-containing protein"/>
    <property type="match status" value="1"/>
</dbReference>
<keyword evidence="2 4" id="KW-0963">Cytoplasm</keyword>
<proteinExistence type="predicted"/>
<dbReference type="OrthoDB" id="10023235at2759"/>
<evidence type="ECO:0000259" key="6">
    <source>
        <dbReference type="PROSITE" id="PS50830"/>
    </source>
</evidence>
<dbReference type="GO" id="GO:0005634">
    <property type="term" value="C:nucleus"/>
    <property type="evidence" value="ECO:0007669"/>
    <property type="project" value="TreeGrafter"/>
</dbReference>
<dbReference type="PROSITE" id="PS50830">
    <property type="entry name" value="TNASE_3"/>
    <property type="match status" value="4"/>
</dbReference>
<dbReference type="CDD" id="cd00175">
    <property type="entry name" value="SNc"/>
    <property type="match status" value="2"/>
</dbReference>
<dbReference type="PROSITE" id="PS50304">
    <property type="entry name" value="TUDOR"/>
    <property type="match status" value="1"/>
</dbReference>
<feature type="domain" description="TNase-like" evidence="6">
    <location>
        <begin position="6"/>
        <end position="153"/>
    </location>
</feature>
<evidence type="ECO:0008006" key="9">
    <source>
        <dbReference type="Google" id="ProtNLM"/>
    </source>
</evidence>
<dbReference type="SUPFAM" id="SSF63748">
    <property type="entry name" value="Tudor/PWWP/MBT"/>
    <property type="match status" value="1"/>
</dbReference>
<comment type="subcellular location">
    <subcellularLocation>
        <location evidence="1 4">Cytoplasm</location>
    </subcellularLocation>
</comment>
<evidence type="ECO:0000256" key="4">
    <source>
        <dbReference type="PIRNR" id="PIRNR017179"/>
    </source>
</evidence>
<evidence type="ECO:0000256" key="1">
    <source>
        <dbReference type="ARBA" id="ARBA00004496"/>
    </source>
</evidence>